<feature type="non-terminal residue" evidence="14">
    <location>
        <position position="1"/>
    </location>
</feature>
<dbReference type="InterPro" id="IPR002088">
    <property type="entry name" value="Prenyl_trans_a"/>
</dbReference>
<dbReference type="EMBL" id="BTRK01000004">
    <property type="protein sequence ID" value="GMR48672.1"/>
    <property type="molecule type" value="Genomic_DNA"/>
</dbReference>
<reference evidence="15" key="1">
    <citation type="submission" date="2022-10" db="EMBL/GenBank/DDBJ databases">
        <title>Genome assembly of Pristionchus species.</title>
        <authorList>
            <person name="Yoshida K."/>
            <person name="Sommer R.J."/>
        </authorList>
    </citation>
    <scope>NUCLEOTIDE SEQUENCE [LARGE SCALE GENOMIC DNA]</scope>
    <source>
        <strain evidence="15">RS5460</strain>
    </source>
</reference>
<evidence type="ECO:0000256" key="6">
    <source>
        <dbReference type="ARBA" id="ARBA00022679"/>
    </source>
</evidence>
<evidence type="ECO:0000256" key="5">
    <source>
        <dbReference type="ARBA" id="ARBA00022602"/>
    </source>
</evidence>
<comment type="similarity">
    <text evidence="2">Belongs to the protein prenyltransferase subunit alpha family.</text>
</comment>
<comment type="caution">
    <text evidence="14">The sequence shown here is derived from an EMBL/GenBank/DDBJ whole genome shotgun (WGS) entry which is preliminary data.</text>
</comment>
<keyword evidence="7" id="KW-0677">Repeat</keyword>
<evidence type="ECO:0000313" key="14">
    <source>
        <dbReference type="EMBL" id="GMR48672.1"/>
    </source>
</evidence>
<gene>
    <name evidence="14" type="ORF">PMAYCL1PPCAC_18867</name>
</gene>
<dbReference type="EC" id="2.5.1.58" evidence="4"/>
<evidence type="ECO:0000256" key="10">
    <source>
        <dbReference type="ARBA" id="ARBA00041392"/>
    </source>
</evidence>
<dbReference type="Pfam" id="PF01239">
    <property type="entry name" value="PPTA"/>
    <property type="match status" value="4"/>
</dbReference>
<dbReference type="Gene3D" id="1.25.40.120">
    <property type="entry name" value="Protein prenylyltransferase"/>
    <property type="match status" value="1"/>
</dbReference>
<dbReference type="PANTHER" id="PTHR11129:SF1">
    <property type="entry name" value="PROTEIN FARNESYLTRANSFERASE_GERANYLGERANYLTRANSFERASE TYPE-1 SUBUNIT ALPHA"/>
    <property type="match status" value="1"/>
</dbReference>
<evidence type="ECO:0000256" key="11">
    <source>
        <dbReference type="ARBA" id="ARBA00042436"/>
    </source>
</evidence>
<evidence type="ECO:0000256" key="9">
    <source>
        <dbReference type="ARBA" id="ARBA00040965"/>
    </source>
</evidence>
<dbReference type="EC" id="2.5.1.59" evidence="3"/>
<dbReference type="GO" id="GO:0004662">
    <property type="term" value="F:CAAX-protein geranylgeranyltransferase activity"/>
    <property type="evidence" value="ECO:0007669"/>
    <property type="project" value="UniProtKB-EC"/>
</dbReference>
<dbReference type="GO" id="GO:0005953">
    <property type="term" value="C:CAAX-protein geranylgeranyltransferase complex"/>
    <property type="evidence" value="ECO:0007669"/>
    <property type="project" value="TreeGrafter"/>
</dbReference>
<evidence type="ECO:0000256" key="1">
    <source>
        <dbReference type="ARBA" id="ARBA00001946"/>
    </source>
</evidence>
<keyword evidence="8" id="KW-0460">Magnesium</keyword>
<keyword evidence="6" id="KW-0808">Transferase</keyword>
<dbReference type="AlphaFoldDB" id="A0AAN5I1Q2"/>
<comment type="cofactor">
    <cofactor evidence="1">
        <name>Mg(2+)</name>
        <dbReference type="ChEBI" id="CHEBI:18420"/>
    </cofactor>
</comment>
<evidence type="ECO:0000256" key="4">
    <source>
        <dbReference type="ARBA" id="ARBA00012702"/>
    </source>
</evidence>
<sequence length="338" mass="39613">LLRPIMDEDLIPTSSLFKDDPEWSDVTPIYESAEERAAVKIMYDEEFRDCFGYLRAILQSGEKSERVMKLIDTCIQKNAANYTLWQYRRECLKALNIDKKKELKFLDEVILENPKNYQVWHHRRAIVESLGDVSGELAFTQEVLDDESKNYHAWQHRQWCVRRFELPAQPELDYSLKLIMEDPRNNSAWNYRYFILQRAGRLTDKNTIDTETNMALQLACKLPNNESVWNYLTGILAEDGLESRPELIATVKKVYEETEKDARSFHMLAFLVEVLLERMGGVKKDEKEGAQVVMESAEEAKKLLEELTVLDPVRTNYWNHQRMLVESQLQRALHTATN</sequence>
<dbReference type="PANTHER" id="PTHR11129">
    <property type="entry name" value="PROTEIN FARNESYLTRANSFERASE ALPHA SUBUNIT/RAB GERANYLGERANYL TRANSFERASE ALPHA SUBUNIT"/>
    <property type="match status" value="1"/>
</dbReference>
<dbReference type="Proteomes" id="UP001328107">
    <property type="component" value="Unassembled WGS sequence"/>
</dbReference>
<accession>A0AAN5I1Q2</accession>
<evidence type="ECO:0000256" key="2">
    <source>
        <dbReference type="ARBA" id="ARBA00006734"/>
    </source>
</evidence>
<proteinExistence type="inferred from homology"/>
<keyword evidence="5" id="KW-0637">Prenyltransferase</keyword>
<dbReference type="PROSITE" id="PS51147">
    <property type="entry name" value="PFTA"/>
    <property type="match status" value="4"/>
</dbReference>
<dbReference type="SUPFAM" id="SSF48439">
    <property type="entry name" value="Protein prenylyltransferase"/>
    <property type="match status" value="1"/>
</dbReference>
<dbReference type="GO" id="GO:0005965">
    <property type="term" value="C:protein farnesyltransferase complex"/>
    <property type="evidence" value="ECO:0007669"/>
    <property type="project" value="TreeGrafter"/>
</dbReference>
<evidence type="ECO:0000256" key="8">
    <source>
        <dbReference type="ARBA" id="ARBA00022842"/>
    </source>
</evidence>
<dbReference type="GO" id="GO:0004660">
    <property type="term" value="F:protein farnesyltransferase activity"/>
    <property type="evidence" value="ECO:0007669"/>
    <property type="project" value="UniProtKB-EC"/>
</dbReference>
<evidence type="ECO:0000256" key="13">
    <source>
        <dbReference type="ARBA" id="ARBA00043219"/>
    </source>
</evidence>
<evidence type="ECO:0000313" key="15">
    <source>
        <dbReference type="Proteomes" id="UP001328107"/>
    </source>
</evidence>
<protein>
    <recommendedName>
        <fullName evidence="9">Protein farnesyltransferase/geranylgeranyltransferase type-1 subunit alpha</fullName>
        <ecNumber evidence="4">2.5.1.58</ecNumber>
        <ecNumber evidence="3">2.5.1.59</ecNumber>
    </recommendedName>
    <alternativeName>
        <fullName evidence="12">CAAX farnesyltransferase subunit alpha</fullName>
    </alternativeName>
    <alternativeName>
        <fullName evidence="11">FTase-alpha</fullName>
    </alternativeName>
    <alternativeName>
        <fullName evidence="10">Ras proteins prenyltransferase subunit alpha</fullName>
    </alternativeName>
    <alternativeName>
        <fullName evidence="13">Type I protein geranyl-geranyltransferase subunit alpha</fullName>
    </alternativeName>
</protein>
<keyword evidence="15" id="KW-1185">Reference proteome</keyword>
<name>A0AAN5I1Q2_9BILA</name>
<evidence type="ECO:0000256" key="3">
    <source>
        <dbReference type="ARBA" id="ARBA00012700"/>
    </source>
</evidence>
<evidence type="ECO:0000256" key="7">
    <source>
        <dbReference type="ARBA" id="ARBA00022737"/>
    </source>
</evidence>
<organism evidence="14 15">
    <name type="scientific">Pristionchus mayeri</name>
    <dbReference type="NCBI Taxonomy" id="1317129"/>
    <lineage>
        <taxon>Eukaryota</taxon>
        <taxon>Metazoa</taxon>
        <taxon>Ecdysozoa</taxon>
        <taxon>Nematoda</taxon>
        <taxon>Chromadorea</taxon>
        <taxon>Rhabditida</taxon>
        <taxon>Rhabditina</taxon>
        <taxon>Diplogasteromorpha</taxon>
        <taxon>Diplogasteroidea</taxon>
        <taxon>Neodiplogasteridae</taxon>
        <taxon>Pristionchus</taxon>
    </lineage>
</organism>
<evidence type="ECO:0000256" key="12">
    <source>
        <dbReference type="ARBA" id="ARBA00043086"/>
    </source>
</evidence>